<feature type="compositionally biased region" description="Basic and acidic residues" evidence="3">
    <location>
        <begin position="524"/>
        <end position="539"/>
    </location>
</feature>
<feature type="domain" description="Helicase C-terminal" evidence="5">
    <location>
        <begin position="879"/>
        <end position="1038"/>
    </location>
</feature>
<keyword evidence="2" id="KW-0347">Helicase</keyword>
<keyword evidence="1" id="KW-0378">Hydrolase</keyword>
<proteinExistence type="predicted"/>
<organism evidence="6 7">
    <name type="scientific">Marinicella pacifica</name>
    <dbReference type="NCBI Taxonomy" id="1171543"/>
    <lineage>
        <taxon>Bacteria</taxon>
        <taxon>Pseudomonadati</taxon>
        <taxon>Pseudomonadota</taxon>
        <taxon>Gammaproteobacteria</taxon>
        <taxon>Lysobacterales</taxon>
        <taxon>Marinicellaceae</taxon>
        <taxon>Marinicella</taxon>
    </lineage>
</organism>
<comment type="caution">
    <text evidence="6">The sequence shown here is derived from an EMBL/GenBank/DDBJ whole genome shotgun (WGS) entry which is preliminary data.</text>
</comment>
<dbReference type="InterPro" id="IPR000330">
    <property type="entry name" value="SNF2_N"/>
</dbReference>
<keyword evidence="2" id="KW-0547">Nucleotide-binding</keyword>
<evidence type="ECO:0000313" key="6">
    <source>
        <dbReference type="EMBL" id="GGF96060.1"/>
    </source>
</evidence>
<evidence type="ECO:0000313" key="7">
    <source>
        <dbReference type="Proteomes" id="UP000605253"/>
    </source>
</evidence>
<dbReference type="SUPFAM" id="SSF52540">
    <property type="entry name" value="P-loop containing nucleoside triphosphate hydrolases"/>
    <property type="match status" value="2"/>
</dbReference>
<evidence type="ECO:0000259" key="4">
    <source>
        <dbReference type="PROSITE" id="PS51192"/>
    </source>
</evidence>
<evidence type="ECO:0000256" key="3">
    <source>
        <dbReference type="SAM" id="MobiDB-lite"/>
    </source>
</evidence>
<dbReference type="InterPro" id="IPR014001">
    <property type="entry name" value="Helicase_ATP-bd"/>
</dbReference>
<gene>
    <name evidence="6" type="ORF">GCM10011365_16680</name>
</gene>
<dbReference type="GO" id="GO:0004386">
    <property type="term" value="F:helicase activity"/>
    <property type="evidence" value="ECO:0007669"/>
    <property type="project" value="UniProtKB-KW"/>
</dbReference>
<dbReference type="RefSeq" id="WP_188365271.1">
    <property type="nucleotide sequence ID" value="NZ_BAABJF010000001.1"/>
</dbReference>
<dbReference type="InterPro" id="IPR001650">
    <property type="entry name" value="Helicase_C-like"/>
</dbReference>
<dbReference type="InterPro" id="IPR027417">
    <property type="entry name" value="P-loop_NTPase"/>
</dbReference>
<dbReference type="GO" id="GO:0016787">
    <property type="term" value="F:hydrolase activity"/>
    <property type="evidence" value="ECO:0007669"/>
    <property type="project" value="UniProtKB-KW"/>
</dbReference>
<evidence type="ECO:0000259" key="5">
    <source>
        <dbReference type="PROSITE" id="PS51194"/>
    </source>
</evidence>
<keyword evidence="2" id="KW-0067">ATP-binding</keyword>
<protein>
    <recommendedName>
        <fullName evidence="8">SNF2 family DNA or RNA helicase</fullName>
    </recommendedName>
</protein>
<dbReference type="InterPro" id="IPR049730">
    <property type="entry name" value="SNF2/RAD54-like_C"/>
</dbReference>
<dbReference type="GO" id="GO:0005524">
    <property type="term" value="F:ATP binding"/>
    <property type="evidence" value="ECO:0007669"/>
    <property type="project" value="InterPro"/>
</dbReference>
<evidence type="ECO:0000256" key="2">
    <source>
        <dbReference type="ARBA" id="ARBA00022806"/>
    </source>
</evidence>
<reference evidence="6" key="2">
    <citation type="submission" date="2020-09" db="EMBL/GenBank/DDBJ databases">
        <authorList>
            <person name="Sun Q."/>
            <person name="Zhou Y."/>
        </authorList>
    </citation>
    <scope>NUCLEOTIDE SEQUENCE</scope>
    <source>
        <strain evidence="6">CGMCC 1.12181</strain>
    </source>
</reference>
<name>A0A917CQE4_9GAMM</name>
<dbReference type="Proteomes" id="UP000605253">
    <property type="component" value="Unassembled WGS sequence"/>
</dbReference>
<dbReference type="SMART" id="SM00487">
    <property type="entry name" value="DEXDc"/>
    <property type="match status" value="1"/>
</dbReference>
<dbReference type="CDD" id="cd18793">
    <property type="entry name" value="SF2_C_SNF"/>
    <property type="match status" value="1"/>
</dbReference>
<dbReference type="CDD" id="cd18012">
    <property type="entry name" value="DEXQc_arch_SWI2_SNF2"/>
    <property type="match status" value="1"/>
</dbReference>
<evidence type="ECO:0008006" key="8">
    <source>
        <dbReference type="Google" id="ProtNLM"/>
    </source>
</evidence>
<feature type="domain" description="Helicase ATP-binding" evidence="4">
    <location>
        <begin position="596"/>
        <end position="756"/>
    </location>
</feature>
<dbReference type="Pfam" id="PF00176">
    <property type="entry name" value="SNF2-rel_dom"/>
    <property type="match status" value="1"/>
</dbReference>
<keyword evidence="7" id="KW-1185">Reference proteome</keyword>
<dbReference type="PANTHER" id="PTHR10799">
    <property type="entry name" value="SNF2/RAD54 HELICASE FAMILY"/>
    <property type="match status" value="1"/>
</dbReference>
<reference evidence="6" key="1">
    <citation type="journal article" date="2014" name="Int. J. Syst. Evol. Microbiol.">
        <title>Complete genome sequence of Corynebacterium casei LMG S-19264T (=DSM 44701T), isolated from a smear-ripened cheese.</title>
        <authorList>
            <consortium name="US DOE Joint Genome Institute (JGI-PGF)"/>
            <person name="Walter F."/>
            <person name="Albersmeier A."/>
            <person name="Kalinowski J."/>
            <person name="Ruckert C."/>
        </authorList>
    </citation>
    <scope>NUCLEOTIDE SEQUENCE</scope>
    <source>
        <strain evidence="6">CGMCC 1.12181</strain>
    </source>
</reference>
<dbReference type="PROSITE" id="PS51194">
    <property type="entry name" value="HELICASE_CTER"/>
    <property type="match status" value="1"/>
</dbReference>
<sequence length="1048" mass="120244">MQKTPLAFQGPGESISRIFSEKNLYHACQLLINNQFSDWQKPANTGISRAVIDGYAVKMSWPLPKKPDQSIGQCHCGHSSACVHKAALALLNRSRLNRIQPFTHQIKALQNINQTFMVWMQKQVHDPFPPMARHRVVYLLDENDDKTGYVVAIHKAYLSQEDRYTLKEAIDNSLLWQKNRPKFVSLADQKVFYLMHENGLTQTHRLDIDSRRDDETLKAMVETGRCFWRACYRNPIQYQEHSEHRGKSPHLTENHDFILAENALVKRKSKHPKPIKLPQALNIKPRIQIHSEQLQFPWPPQSLYAFDWAHIEFYVGDNDFSFSLSDVRNGRVSIDQQQLEVLAGYAYLLDKLDSVHAHFEAPVSNRFEINDRFIPPDFVRICTLLVALHDLGWDVSFADSFRLNRQSVNDWYLKVDQKTGHSGGTASYGLELGVEVNGEKLNIMPYLVKAIQTGRFEQIQNELVLQLESGQMIGLEAAKVKQIIATMGELYSENPLNDAQQIELPEQQLMQVARLQQNWQTEQTEDRHQTTGSSEDKQSQQDTITAGSRLQWMGDDRIYNKIKALQKYKELPVIEPPQGLKANLREYQLKGFSWLCFLQQHQLHGLLADDMGLGKTIQTLALLLHQKEQGLAKATNLLVAPTSLLGNWQSEARRFTPDLKVLILAGDNRDIQYAVWSDYDLVVTSYGILNRDMDQLRQLPVHYLILDEAQAIKNRKTQTAQAAKAIPSAHRLCLSGTPVENHLGELWSMFDFLMPGFLGREKLFQQVYQIPIEKDQNRERLQELQQRMAPFILRRTKSQVAKELPDKNEIVKMINLHEQQAHIYESIRLTMVDEIKQAFKDHRGNQILIGNALLRLRQVCCHPSLVKLDSVDKTAPSAKLDWLMTAIPNLVEEGRRILVFSSFTGMLSLIQEQLKNIKIHYLSLTGKTPAKQRTKDIKRFQNEDVPVYLISLKAGGAGINLTAADTVIHYDPWWNPAAEQQASDRAHRIGQEKQVFVYKLISRGTVEEKIYNMQQKKSELASQLLSADNSGLKLNEHQWQDLLKPISS</sequence>
<dbReference type="SMART" id="SM00490">
    <property type="entry name" value="HELICc"/>
    <property type="match status" value="1"/>
</dbReference>
<dbReference type="PROSITE" id="PS51192">
    <property type="entry name" value="HELICASE_ATP_BIND_1"/>
    <property type="match status" value="1"/>
</dbReference>
<feature type="region of interest" description="Disordered" evidence="3">
    <location>
        <begin position="517"/>
        <end position="546"/>
    </location>
</feature>
<dbReference type="AlphaFoldDB" id="A0A917CQE4"/>
<evidence type="ECO:0000256" key="1">
    <source>
        <dbReference type="ARBA" id="ARBA00022801"/>
    </source>
</evidence>
<accession>A0A917CQE4</accession>
<dbReference type="Pfam" id="PF00271">
    <property type="entry name" value="Helicase_C"/>
    <property type="match status" value="1"/>
</dbReference>
<dbReference type="EMBL" id="BMEO01000006">
    <property type="protein sequence ID" value="GGF96060.1"/>
    <property type="molecule type" value="Genomic_DNA"/>
</dbReference>
<dbReference type="Gene3D" id="3.40.50.300">
    <property type="entry name" value="P-loop containing nucleotide triphosphate hydrolases"/>
    <property type="match status" value="1"/>
</dbReference>
<dbReference type="Gene3D" id="3.40.50.10810">
    <property type="entry name" value="Tandem AAA-ATPase domain"/>
    <property type="match status" value="1"/>
</dbReference>
<dbReference type="InterPro" id="IPR038718">
    <property type="entry name" value="SNF2-like_sf"/>
</dbReference>